<protein>
    <submittedName>
        <fullName evidence="5">Uncharacterized protein</fullName>
    </submittedName>
</protein>
<sequence>LEFQNSHISLYSSLFQQPPTVNNNNTGRLSRKMGGSRRKGTVIPLDSQFPTEEVHKATKHVQDAIAEKNADLHRLQVFLNDNNNLINLVQKLPEQLSHDVPFGKAAFFPGRLIHTNEFKVLLGEGYYADRTSKQTVEILQRRGKSLDSQVDSLQAMINNLASFINVTDSEVAGGLVEIREEYVEDEVEDEFDEEESESDSPIEDAPSSGNDTAKEMDYASFLSLMDELEKKEELAEKNGDCSDQDEETAVDFDDSPYQRNSPQNPEGSSQVIPLDQTNNRHSANKFPKKHNHQEDTADNLNFANLAVQSQVKVGKVLAKNLKSIDPSVKPPILPREKTSQATSASKTEVQHQTSQPSFDGRKAFTGSIVEHAENLKKASREQNSTSQVSGSQPSKPVSRFKLQRK</sequence>
<dbReference type="Gene3D" id="1.10.287.370">
    <property type="match status" value="1"/>
</dbReference>
<feature type="compositionally biased region" description="Acidic residues" evidence="4">
    <location>
        <begin position="183"/>
        <end position="202"/>
    </location>
</feature>
<evidence type="ECO:0000313" key="6">
    <source>
        <dbReference type="Proteomes" id="UP000242715"/>
    </source>
</evidence>
<dbReference type="GO" id="GO:0003682">
    <property type="term" value="F:chromatin binding"/>
    <property type="evidence" value="ECO:0007669"/>
    <property type="project" value="TreeGrafter"/>
</dbReference>
<dbReference type="GO" id="GO:0003714">
    <property type="term" value="F:transcription corepressor activity"/>
    <property type="evidence" value="ECO:0007669"/>
    <property type="project" value="TreeGrafter"/>
</dbReference>
<dbReference type="Pfam" id="PF02996">
    <property type="entry name" value="Prefoldin"/>
    <property type="match status" value="1"/>
</dbReference>
<evidence type="ECO:0000256" key="2">
    <source>
        <dbReference type="ARBA" id="ARBA00023242"/>
    </source>
</evidence>
<feature type="compositionally biased region" description="Basic residues" evidence="4">
    <location>
        <begin position="282"/>
        <end position="291"/>
    </location>
</feature>
<comment type="similarity">
    <text evidence="3">Belongs to the RNA polymerase II subunit 5-mediating protein family.</text>
</comment>
<dbReference type="PANTHER" id="PTHR15111:SF0">
    <property type="entry name" value="UNCONVENTIONAL PREFOLDIN RPB5 INTERACTOR 1"/>
    <property type="match status" value="1"/>
</dbReference>
<feature type="region of interest" description="Disordered" evidence="4">
    <location>
        <begin position="232"/>
        <end position="296"/>
    </location>
</feature>
<feature type="compositionally biased region" description="Basic and acidic residues" evidence="4">
    <location>
        <begin position="370"/>
        <end position="380"/>
    </location>
</feature>
<dbReference type="CDD" id="cd23159">
    <property type="entry name" value="Prefoldin_URI1"/>
    <property type="match status" value="1"/>
</dbReference>
<gene>
    <name evidence="5" type="ORF">TSUD_60650</name>
</gene>
<dbReference type="GO" id="GO:0000122">
    <property type="term" value="P:negative regulation of transcription by RNA polymerase II"/>
    <property type="evidence" value="ECO:0007669"/>
    <property type="project" value="TreeGrafter"/>
</dbReference>
<dbReference type="SUPFAM" id="SSF46579">
    <property type="entry name" value="Prefoldin"/>
    <property type="match status" value="1"/>
</dbReference>
<dbReference type="GO" id="GO:0005634">
    <property type="term" value="C:nucleus"/>
    <property type="evidence" value="ECO:0007669"/>
    <property type="project" value="UniProtKB-SubCell"/>
</dbReference>
<dbReference type="Proteomes" id="UP000242715">
    <property type="component" value="Unassembled WGS sequence"/>
</dbReference>
<dbReference type="GO" id="GO:0019212">
    <property type="term" value="F:phosphatase inhibitor activity"/>
    <property type="evidence" value="ECO:0007669"/>
    <property type="project" value="TreeGrafter"/>
</dbReference>
<feature type="compositionally biased region" description="Polar residues" evidence="4">
    <location>
        <begin position="339"/>
        <end position="357"/>
    </location>
</feature>
<feature type="compositionally biased region" description="Basic residues" evidence="4">
    <location>
        <begin position="29"/>
        <end position="40"/>
    </location>
</feature>
<dbReference type="GO" id="GO:0006457">
    <property type="term" value="P:protein folding"/>
    <property type="evidence" value="ECO:0007669"/>
    <property type="project" value="UniProtKB-ARBA"/>
</dbReference>
<dbReference type="InterPro" id="IPR009053">
    <property type="entry name" value="Prefoldin"/>
</dbReference>
<dbReference type="AlphaFoldDB" id="A0A2Z6N5U1"/>
<evidence type="ECO:0000313" key="5">
    <source>
        <dbReference type="EMBL" id="GAU40274.1"/>
    </source>
</evidence>
<feature type="region of interest" description="Disordered" evidence="4">
    <location>
        <begin position="16"/>
        <end position="42"/>
    </location>
</feature>
<dbReference type="InterPro" id="IPR052255">
    <property type="entry name" value="RNA_pol_II_subunit5-mediator"/>
</dbReference>
<evidence type="ECO:0000256" key="3">
    <source>
        <dbReference type="ARBA" id="ARBA00038295"/>
    </source>
</evidence>
<feature type="compositionally biased region" description="Polar residues" evidence="4">
    <location>
        <begin position="257"/>
        <end position="281"/>
    </location>
</feature>
<dbReference type="EMBL" id="DF973797">
    <property type="protein sequence ID" value="GAU40274.1"/>
    <property type="molecule type" value="Genomic_DNA"/>
</dbReference>
<dbReference type="OrthoDB" id="21413at2759"/>
<evidence type="ECO:0000256" key="4">
    <source>
        <dbReference type="SAM" id="MobiDB-lite"/>
    </source>
</evidence>
<name>A0A2Z6N5U1_TRISU</name>
<dbReference type="GO" id="GO:0009409">
    <property type="term" value="P:response to cold"/>
    <property type="evidence" value="ECO:0007669"/>
    <property type="project" value="UniProtKB-ARBA"/>
</dbReference>
<keyword evidence="2" id="KW-0539">Nucleus</keyword>
<evidence type="ECO:0000256" key="1">
    <source>
        <dbReference type="ARBA" id="ARBA00004123"/>
    </source>
</evidence>
<feature type="non-terminal residue" evidence="5">
    <location>
        <position position="1"/>
    </location>
</feature>
<feature type="compositionally biased region" description="Acidic residues" evidence="4">
    <location>
        <begin position="242"/>
        <end position="254"/>
    </location>
</feature>
<dbReference type="InterPro" id="IPR004127">
    <property type="entry name" value="Prefoldin_subunit_alpha"/>
</dbReference>
<dbReference type="PANTHER" id="PTHR15111">
    <property type="entry name" value="RNA POLYMERASE II SUBUNIT 5-MEDIATING PROTEIN NNX3"/>
    <property type="match status" value="1"/>
</dbReference>
<organism evidence="5 6">
    <name type="scientific">Trifolium subterraneum</name>
    <name type="common">Subterranean clover</name>
    <dbReference type="NCBI Taxonomy" id="3900"/>
    <lineage>
        <taxon>Eukaryota</taxon>
        <taxon>Viridiplantae</taxon>
        <taxon>Streptophyta</taxon>
        <taxon>Embryophyta</taxon>
        <taxon>Tracheophyta</taxon>
        <taxon>Spermatophyta</taxon>
        <taxon>Magnoliopsida</taxon>
        <taxon>eudicotyledons</taxon>
        <taxon>Gunneridae</taxon>
        <taxon>Pentapetalae</taxon>
        <taxon>rosids</taxon>
        <taxon>fabids</taxon>
        <taxon>Fabales</taxon>
        <taxon>Fabaceae</taxon>
        <taxon>Papilionoideae</taxon>
        <taxon>50 kb inversion clade</taxon>
        <taxon>NPAAA clade</taxon>
        <taxon>Hologalegina</taxon>
        <taxon>IRL clade</taxon>
        <taxon>Trifolieae</taxon>
        <taxon>Trifolium</taxon>
    </lineage>
</organism>
<feature type="compositionally biased region" description="Polar residues" evidence="4">
    <location>
        <begin position="381"/>
        <end position="395"/>
    </location>
</feature>
<feature type="region of interest" description="Disordered" evidence="4">
    <location>
        <begin position="324"/>
        <end position="405"/>
    </location>
</feature>
<feature type="compositionally biased region" description="Polar residues" evidence="4">
    <location>
        <begin position="16"/>
        <end position="28"/>
    </location>
</feature>
<feature type="region of interest" description="Disordered" evidence="4">
    <location>
        <begin position="183"/>
        <end position="213"/>
    </location>
</feature>
<proteinExistence type="inferred from homology"/>
<keyword evidence="6" id="KW-1185">Reference proteome</keyword>
<comment type="subcellular location">
    <subcellularLocation>
        <location evidence="1">Nucleus</location>
    </subcellularLocation>
</comment>
<reference evidence="6" key="1">
    <citation type="journal article" date="2017" name="Front. Plant Sci.">
        <title>Climate Clever Clovers: New Paradigm to Reduce the Environmental Footprint of Ruminants by Breeding Low Methanogenic Forages Utilizing Haplotype Variation.</title>
        <authorList>
            <person name="Kaur P."/>
            <person name="Appels R."/>
            <person name="Bayer P.E."/>
            <person name="Keeble-Gagnere G."/>
            <person name="Wang J."/>
            <person name="Hirakawa H."/>
            <person name="Shirasawa K."/>
            <person name="Vercoe P."/>
            <person name="Stefanova K."/>
            <person name="Durmic Z."/>
            <person name="Nichols P."/>
            <person name="Revell C."/>
            <person name="Isobe S.N."/>
            <person name="Edwards D."/>
            <person name="Erskine W."/>
        </authorList>
    </citation>
    <scope>NUCLEOTIDE SEQUENCE [LARGE SCALE GENOMIC DNA]</scope>
    <source>
        <strain evidence="6">cv. Daliak</strain>
    </source>
</reference>
<accession>A0A2Z6N5U1</accession>